<comment type="caution">
    <text evidence="2">The sequence shown here is derived from an EMBL/GenBank/DDBJ whole genome shotgun (WGS) entry which is preliminary data.</text>
</comment>
<protein>
    <recommendedName>
        <fullName evidence="4">1,4-alpha-glucan branching enzyme</fullName>
    </recommendedName>
</protein>
<feature type="compositionally biased region" description="Basic and acidic residues" evidence="1">
    <location>
        <begin position="12"/>
        <end position="25"/>
    </location>
</feature>
<feature type="region of interest" description="Disordered" evidence="1">
    <location>
        <begin position="1"/>
        <end position="39"/>
    </location>
</feature>
<feature type="compositionally biased region" description="Low complexity" evidence="1">
    <location>
        <begin position="1"/>
        <end position="11"/>
    </location>
</feature>
<dbReference type="RefSeq" id="WP_215233410.1">
    <property type="nucleotide sequence ID" value="NZ_CAJRAU010000002.1"/>
</dbReference>
<reference evidence="2 3" key="1">
    <citation type="submission" date="2021-04" db="EMBL/GenBank/DDBJ databases">
        <authorList>
            <person name="Rodrigo-Torres L."/>
            <person name="Arahal R. D."/>
            <person name="Lucena T."/>
        </authorList>
    </citation>
    <scope>NUCLEOTIDE SEQUENCE [LARGE SCALE GENOMIC DNA]</scope>
    <source>
        <strain evidence="2 3">CECT 9623</strain>
    </source>
</reference>
<proteinExistence type="predicted"/>
<accession>A0ABM8UP98</accession>
<dbReference type="Proteomes" id="UP000679725">
    <property type="component" value="Unassembled WGS sequence"/>
</dbReference>
<dbReference type="EMBL" id="CAJRAU010000002">
    <property type="protein sequence ID" value="CAG5069329.1"/>
    <property type="molecule type" value="Genomic_DNA"/>
</dbReference>
<evidence type="ECO:0000313" key="3">
    <source>
        <dbReference type="Proteomes" id="UP000679725"/>
    </source>
</evidence>
<organism evidence="2 3">
    <name type="scientific">Dyadobacter linearis</name>
    <dbReference type="NCBI Taxonomy" id="2823330"/>
    <lineage>
        <taxon>Bacteria</taxon>
        <taxon>Pseudomonadati</taxon>
        <taxon>Bacteroidota</taxon>
        <taxon>Cytophagia</taxon>
        <taxon>Cytophagales</taxon>
        <taxon>Spirosomataceae</taxon>
        <taxon>Dyadobacter</taxon>
    </lineage>
</organism>
<sequence>MAEKTSSTSSTTDHDEIRAWVEKRGGKPATVKGTGSKNDDTGILRIDFPGYSGGDSLEEISWEDFFEKFDESGLQFLYQEETSDGKESRFNKFVSK</sequence>
<gene>
    <name evidence="2" type="ORF">DYBT9623_02065</name>
</gene>
<evidence type="ECO:0000256" key="1">
    <source>
        <dbReference type="SAM" id="MobiDB-lite"/>
    </source>
</evidence>
<evidence type="ECO:0000313" key="2">
    <source>
        <dbReference type="EMBL" id="CAG5069329.1"/>
    </source>
</evidence>
<name>A0ABM8UP98_9BACT</name>
<keyword evidence="3" id="KW-1185">Reference proteome</keyword>
<evidence type="ECO:0008006" key="4">
    <source>
        <dbReference type="Google" id="ProtNLM"/>
    </source>
</evidence>